<evidence type="ECO:0000259" key="3">
    <source>
        <dbReference type="Pfam" id="PF00884"/>
    </source>
</evidence>
<dbReference type="CDD" id="cd16027">
    <property type="entry name" value="SGSH"/>
    <property type="match status" value="1"/>
</dbReference>
<keyword evidence="2" id="KW-0378">Hydrolase</keyword>
<dbReference type="RefSeq" id="WP_022937806.1">
    <property type="nucleotide sequence ID" value="NZ_CABKRQ010000004.1"/>
</dbReference>
<name>A0A318LED1_9FIRM</name>
<keyword evidence="1" id="KW-0479">Metal-binding</keyword>
<dbReference type="GO" id="GO:0005737">
    <property type="term" value="C:cytoplasm"/>
    <property type="evidence" value="ECO:0007669"/>
    <property type="project" value="TreeGrafter"/>
</dbReference>
<gene>
    <name evidence="4" type="ORF">DES51_1049</name>
</gene>
<dbReference type="GeneID" id="94441925"/>
<dbReference type="InterPro" id="IPR000917">
    <property type="entry name" value="Sulfatase_N"/>
</dbReference>
<dbReference type="Proteomes" id="UP000247612">
    <property type="component" value="Unassembled WGS sequence"/>
</dbReference>
<dbReference type="PANTHER" id="PTHR45953">
    <property type="entry name" value="IDURONATE 2-SULFATASE"/>
    <property type="match status" value="1"/>
</dbReference>
<dbReference type="SUPFAM" id="SSF53649">
    <property type="entry name" value="Alkaline phosphatase-like"/>
    <property type="match status" value="1"/>
</dbReference>
<accession>A0A318LED1</accession>
<protein>
    <submittedName>
        <fullName evidence="4">Arylsulfatase A-like enzyme</fullName>
    </submittedName>
</protein>
<dbReference type="OrthoDB" id="9762324at2"/>
<sequence>MTNVVYIHTHDSGRFFSPYGAEVFTPNLEQFAADACVFTNAYCTSPTCSPSRSALVSGRYPHNNGMLGLANRGFKLNDYREHLVHLFNSNGYQTLLCGVQHEAGRYVEHEQGAAIIGYQRDLSADNQGLSEKQLVEWDRANVRNCTKWLSSEEAKKPFFLSMGFFATHREYPDTDDSFTGKIPPYLQDCEAVRRDLQGHAASLKHFDTCFGQLIQALKENHLYENTILLFTTDHGIPYPMAKCTLYDAGIGVALMMRVPGKKQGIVCDELVSQVDLYPTLCSLLKLDLEHEVDGVDFSALFDHPNQAVREAVFAEVNFHTSYEPIRCIRTKTAKLIRYYDEEWRQLNLSNIDNSISKEAYLKQLEDSKKDMVQLYDLRKDPYEQHNLADDEAYQSLLEEMDAKLLKWQQDFHDPLLKGPIALQAGWIVNKGSCIDPKSKNSCDFIQK</sequence>
<dbReference type="GO" id="GO:0046872">
    <property type="term" value="F:metal ion binding"/>
    <property type="evidence" value="ECO:0007669"/>
    <property type="project" value="UniProtKB-KW"/>
</dbReference>
<reference evidence="4 5" key="1">
    <citation type="submission" date="2018-05" db="EMBL/GenBank/DDBJ databases">
        <title>Genomic Encyclopedia of Type Strains, Phase IV (KMG-IV): sequencing the most valuable type-strain genomes for metagenomic binning, comparative biology and taxonomic classification.</title>
        <authorList>
            <person name="Goeker M."/>
        </authorList>
    </citation>
    <scope>NUCLEOTIDE SEQUENCE [LARGE SCALE GENOMIC DNA]</scope>
    <source>
        <strain evidence="4 5">JC118</strain>
    </source>
</reference>
<organism evidence="4 5">
    <name type="scientific">Dielma fastidiosa</name>
    <dbReference type="NCBI Taxonomy" id="1034346"/>
    <lineage>
        <taxon>Bacteria</taxon>
        <taxon>Bacillati</taxon>
        <taxon>Bacillota</taxon>
        <taxon>Erysipelotrichia</taxon>
        <taxon>Erysipelotrichales</taxon>
        <taxon>Erysipelotrichaceae</taxon>
        <taxon>Dielma</taxon>
    </lineage>
</organism>
<dbReference type="InterPro" id="IPR017850">
    <property type="entry name" value="Alkaline_phosphatase_core_sf"/>
</dbReference>
<dbReference type="EMBL" id="QJKH01000004">
    <property type="protein sequence ID" value="PXX80007.1"/>
    <property type="molecule type" value="Genomic_DNA"/>
</dbReference>
<comment type="caution">
    <text evidence="4">The sequence shown here is derived from an EMBL/GenBank/DDBJ whole genome shotgun (WGS) entry which is preliminary data.</text>
</comment>
<dbReference type="PANTHER" id="PTHR45953:SF1">
    <property type="entry name" value="IDURONATE 2-SULFATASE"/>
    <property type="match status" value="1"/>
</dbReference>
<evidence type="ECO:0000256" key="2">
    <source>
        <dbReference type="ARBA" id="ARBA00022801"/>
    </source>
</evidence>
<dbReference type="Gene3D" id="3.40.720.10">
    <property type="entry name" value="Alkaline Phosphatase, subunit A"/>
    <property type="match status" value="1"/>
</dbReference>
<dbReference type="Pfam" id="PF00884">
    <property type="entry name" value="Sulfatase"/>
    <property type="match status" value="1"/>
</dbReference>
<dbReference type="AlphaFoldDB" id="A0A318LED1"/>
<dbReference type="GO" id="GO:0008484">
    <property type="term" value="F:sulfuric ester hydrolase activity"/>
    <property type="evidence" value="ECO:0007669"/>
    <property type="project" value="TreeGrafter"/>
</dbReference>
<dbReference type="STRING" id="1034346.GCA_000313565_01503"/>
<feature type="domain" description="Sulfatase N-terminal" evidence="3">
    <location>
        <begin position="3"/>
        <end position="284"/>
    </location>
</feature>
<evidence type="ECO:0000313" key="4">
    <source>
        <dbReference type="EMBL" id="PXX80007.1"/>
    </source>
</evidence>
<evidence type="ECO:0000313" key="5">
    <source>
        <dbReference type="Proteomes" id="UP000247612"/>
    </source>
</evidence>
<keyword evidence="5" id="KW-1185">Reference proteome</keyword>
<evidence type="ECO:0000256" key="1">
    <source>
        <dbReference type="ARBA" id="ARBA00022723"/>
    </source>
</evidence>
<proteinExistence type="predicted"/>